<name>A0ACB7I8X7_MANES</name>
<sequence>MRNARKSGVVLRSGGRGGGEGDGDGGGSIVVFGSGVAGGGCDGRVAVAIDKDKTSLSALKWAIDNLITRDEAVKLIHVKEFPYNSAPDILFKTTDIPANVLKWAPDFCTVYIVSKGKINTVRNATRPVPTVSAGGALSLPPRDNSGNQRWYDELSTADMENSVPYAGRPSTDSNFFKFYENLGCEVSRETSRRDCDVYEPFTTNDNERPSWSSSDNHMEEYEEETRRLKVELKQTIDMYHAACKEALTAKREARAAKKKAAQLEEWKRKEVRKLEANLAEEKELGMVEREKTKSKVAIEAAEAVEKLVEMEVQKRLDAKIKALRENEEKLKVLDALGQSHSVLEYQSLFHMIAVLFLFYFYFSVSN</sequence>
<proteinExistence type="predicted"/>
<dbReference type="EMBL" id="CM004388">
    <property type="protein sequence ID" value="KAG8661297.1"/>
    <property type="molecule type" value="Genomic_DNA"/>
</dbReference>
<organism evidence="1 2">
    <name type="scientific">Manihot esculenta</name>
    <name type="common">Cassava</name>
    <name type="synonym">Jatropha manihot</name>
    <dbReference type="NCBI Taxonomy" id="3983"/>
    <lineage>
        <taxon>Eukaryota</taxon>
        <taxon>Viridiplantae</taxon>
        <taxon>Streptophyta</taxon>
        <taxon>Embryophyta</taxon>
        <taxon>Tracheophyta</taxon>
        <taxon>Spermatophyta</taxon>
        <taxon>Magnoliopsida</taxon>
        <taxon>eudicotyledons</taxon>
        <taxon>Gunneridae</taxon>
        <taxon>Pentapetalae</taxon>
        <taxon>rosids</taxon>
        <taxon>fabids</taxon>
        <taxon>Malpighiales</taxon>
        <taxon>Euphorbiaceae</taxon>
        <taxon>Crotonoideae</taxon>
        <taxon>Manihoteae</taxon>
        <taxon>Manihot</taxon>
    </lineage>
</organism>
<accession>A0ACB7I8X7</accession>
<gene>
    <name evidence="1" type="ORF">MANES_02G222600v8</name>
</gene>
<dbReference type="Proteomes" id="UP000091857">
    <property type="component" value="Chromosome 2"/>
</dbReference>
<comment type="caution">
    <text evidence="1">The sequence shown here is derived from an EMBL/GenBank/DDBJ whole genome shotgun (WGS) entry which is preliminary data.</text>
</comment>
<keyword evidence="2" id="KW-1185">Reference proteome</keyword>
<reference evidence="2" key="1">
    <citation type="journal article" date="2016" name="Nat. Biotechnol.">
        <title>Sequencing wild and cultivated cassava and related species reveals extensive interspecific hybridization and genetic diversity.</title>
        <authorList>
            <person name="Bredeson J.V."/>
            <person name="Lyons J.B."/>
            <person name="Prochnik S.E."/>
            <person name="Wu G.A."/>
            <person name="Ha C.M."/>
            <person name="Edsinger-Gonzales E."/>
            <person name="Grimwood J."/>
            <person name="Schmutz J."/>
            <person name="Rabbi I.Y."/>
            <person name="Egesi C."/>
            <person name="Nauluvula P."/>
            <person name="Lebot V."/>
            <person name="Ndunguru J."/>
            <person name="Mkamilo G."/>
            <person name="Bart R.S."/>
            <person name="Setter T.L."/>
            <person name="Gleadow R.M."/>
            <person name="Kulakow P."/>
            <person name="Ferguson M.E."/>
            <person name="Rounsley S."/>
            <person name="Rokhsar D.S."/>
        </authorList>
    </citation>
    <scope>NUCLEOTIDE SEQUENCE [LARGE SCALE GENOMIC DNA]</scope>
    <source>
        <strain evidence="2">cv. AM560-2</strain>
    </source>
</reference>
<evidence type="ECO:0000313" key="2">
    <source>
        <dbReference type="Proteomes" id="UP000091857"/>
    </source>
</evidence>
<protein>
    <submittedName>
        <fullName evidence="1">Uncharacterized protein</fullName>
    </submittedName>
</protein>
<evidence type="ECO:0000313" key="1">
    <source>
        <dbReference type="EMBL" id="KAG8661297.1"/>
    </source>
</evidence>